<accession>A0ABN9YG34</accession>
<evidence type="ECO:0000313" key="1">
    <source>
        <dbReference type="EMBL" id="CAK0911820.1"/>
    </source>
</evidence>
<feature type="non-terminal residue" evidence="1">
    <location>
        <position position="151"/>
    </location>
</feature>
<comment type="caution">
    <text evidence="1">The sequence shown here is derived from an EMBL/GenBank/DDBJ whole genome shotgun (WGS) entry which is preliminary data.</text>
</comment>
<dbReference type="EMBL" id="CAUYUJ010022648">
    <property type="protein sequence ID" value="CAK0911820.1"/>
    <property type="molecule type" value="Genomic_DNA"/>
</dbReference>
<reference evidence="1" key="1">
    <citation type="submission" date="2023-10" db="EMBL/GenBank/DDBJ databases">
        <authorList>
            <person name="Chen Y."/>
            <person name="Shah S."/>
            <person name="Dougan E. K."/>
            <person name="Thang M."/>
            <person name="Chan C."/>
        </authorList>
    </citation>
    <scope>NUCLEOTIDE SEQUENCE [LARGE SCALE GENOMIC DNA]</scope>
</reference>
<dbReference type="InterPro" id="IPR036393">
    <property type="entry name" value="AceGlu_kinase-like_sf"/>
</dbReference>
<organism evidence="1 2">
    <name type="scientific">Prorocentrum cordatum</name>
    <dbReference type="NCBI Taxonomy" id="2364126"/>
    <lineage>
        <taxon>Eukaryota</taxon>
        <taxon>Sar</taxon>
        <taxon>Alveolata</taxon>
        <taxon>Dinophyceae</taxon>
        <taxon>Prorocentrales</taxon>
        <taxon>Prorocentraceae</taxon>
        <taxon>Prorocentrum</taxon>
    </lineage>
</organism>
<protein>
    <submittedName>
        <fullName evidence="1">Uncharacterized protein</fullName>
    </submittedName>
</protein>
<dbReference type="Gene3D" id="3.40.1160.10">
    <property type="entry name" value="Acetylglutamate kinase-like"/>
    <property type="match status" value="1"/>
</dbReference>
<sequence length="151" mass="16686">MACAQATREKSGPFPFAESALPWPLEHVVISAPGESERREPQGDWLSLFRNAAPYIACYQRGTVVVHVDAPLTDDANEREAFKGLMQDVAFCSLLGLRVVLVICVEGRLTRRLKETGLDCQRNFLGKDIGVSGNELEGVIIDEQIMKIAKQ</sequence>
<name>A0ABN9YG34_9DINO</name>
<dbReference type="Proteomes" id="UP001189429">
    <property type="component" value="Unassembled WGS sequence"/>
</dbReference>
<evidence type="ECO:0000313" key="2">
    <source>
        <dbReference type="Proteomes" id="UP001189429"/>
    </source>
</evidence>
<keyword evidence="2" id="KW-1185">Reference proteome</keyword>
<gene>
    <name evidence="1" type="ORF">PCOR1329_LOCUS85573</name>
</gene>
<proteinExistence type="predicted"/>